<dbReference type="AlphaFoldDB" id="A2E303"/>
<dbReference type="VEuPathDB" id="TrichDB:TVAG_404850"/>
<sequence length="772" mass="88465">MLSGNQNVDLIGRLLKMRSTAIPYNTEFLKDKLLVFSLFVENASFCILAKSGNCVIIDCGIDWAVQLNAEALAMDIDQIITTYQVKAIIITHEYFDHNKLTDVIKTAKSNIQQEIPEFRVGKLNEFSPSLLDTFLPGVKFDLLYPKNIRGGSDIHIYKQQLVYVKYGKTSLFFPGDSTPDTLENVKEPELFKPGDECTIYFWQHHGSKYNGSTTLYNLNPKCVVFSAGPRVHQSSAKEDGTSSYYGFPNQSIVVHALSKVDDSELHNVHLFPDFLAGYSDLTPEFQKCLTDSAIYTTSFCECLFGSQSIKGTVIMVDENENYNILKTPYHLTEELPAKIDYQYQNQADLISFVLFGTGKASEKQNLLYFTAKNYLFTRTISKSSFKGFANSDEFLYFLMSLVWELILTRSLLLETELAKFPFISVSFSDLLTGYKYQHLISDAMKKLFLIHRGSMRNFLTPLIGKELKRHHTGNPFKFVTFENLYLRFSNSMDLSGSMMTISNTNAPYEPIPIDFVKEGREIYEYFYSLKGVDSIFNLVVNHIKTRDDNMFLQVPSKKFLAELMKRLETEINKISVTFSISKQSEEIITFCCQCLGFVGDVIKNVYMKTGILVLPSKPPTELSMHFVEILNNKKEWKVFVSIPSNISLVYLSENTRVLSDIGKGQVVEHLANFSERFYRFRTMQFYHEYPKDYDFQKYMADDGLVSKWNPNISSAQLWRNDSDSSEESSDDDMNYGGWKVDTNTSHTFNRFAQKNLWNQVNTGSGYKGDSFF</sequence>
<dbReference type="Gene3D" id="3.60.15.10">
    <property type="entry name" value="Ribonuclease Z/Hydroxyacylglutathione hydrolase-like"/>
    <property type="match status" value="1"/>
</dbReference>
<organism evidence="1 2">
    <name type="scientific">Trichomonas vaginalis (strain ATCC PRA-98 / G3)</name>
    <dbReference type="NCBI Taxonomy" id="412133"/>
    <lineage>
        <taxon>Eukaryota</taxon>
        <taxon>Metamonada</taxon>
        <taxon>Parabasalia</taxon>
        <taxon>Trichomonadida</taxon>
        <taxon>Trichomonadidae</taxon>
        <taxon>Trichomonas</taxon>
    </lineage>
</organism>
<dbReference type="InterPro" id="IPR036866">
    <property type="entry name" value="RibonucZ/Hydroxyglut_hydro"/>
</dbReference>
<dbReference type="KEGG" id="tva:4770911"/>
<accession>A2E303</accession>
<name>A2E303_TRIV3</name>
<evidence type="ECO:0000313" key="1">
    <source>
        <dbReference type="EMBL" id="EAY12939.1"/>
    </source>
</evidence>
<keyword evidence="2" id="KW-1185">Reference proteome</keyword>
<reference evidence="1" key="2">
    <citation type="journal article" date="2007" name="Science">
        <title>Draft genome sequence of the sexually transmitted pathogen Trichomonas vaginalis.</title>
        <authorList>
            <person name="Carlton J.M."/>
            <person name="Hirt R.P."/>
            <person name="Silva J.C."/>
            <person name="Delcher A.L."/>
            <person name="Schatz M."/>
            <person name="Zhao Q."/>
            <person name="Wortman J.R."/>
            <person name="Bidwell S.L."/>
            <person name="Alsmark U.C.M."/>
            <person name="Besteiro S."/>
            <person name="Sicheritz-Ponten T."/>
            <person name="Noel C.J."/>
            <person name="Dacks J.B."/>
            <person name="Foster P.G."/>
            <person name="Simillion C."/>
            <person name="Van de Peer Y."/>
            <person name="Miranda-Saavedra D."/>
            <person name="Barton G.J."/>
            <person name="Westrop G.D."/>
            <person name="Mueller S."/>
            <person name="Dessi D."/>
            <person name="Fiori P.L."/>
            <person name="Ren Q."/>
            <person name="Paulsen I."/>
            <person name="Zhang H."/>
            <person name="Bastida-Corcuera F.D."/>
            <person name="Simoes-Barbosa A."/>
            <person name="Brown M.T."/>
            <person name="Hayes R.D."/>
            <person name="Mukherjee M."/>
            <person name="Okumura C.Y."/>
            <person name="Schneider R."/>
            <person name="Smith A.J."/>
            <person name="Vanacova S."/>
            <person name="Villalvazo M."/>
            <person name="Haas B.J."/>
            <person name="Pertea M."/>
            <person name="Feldblyum T.V."/>
            <person name="Utterback T.R."/>
            <person name="Shu C.L."/>
            <person name="Osoegawa K."/>
            <person name="de Jong P.J."/>
            <person name="Hrdy I."/>
            <person name="Horvathova L."/>
            <person name="Zubacova Z."/>
            <person name="Dolezal P."/>
            <person name="Malik S.B."/>
            <person name="Logsdon J.M. Jr."/>
            <person name="Henze K."/>
            <person name="Gupta A."/>
            <person name="Wang C.C."/>
            <person name="Dunne R.L."/>
            <person name="Upcroft J.A."/>
            <person name="Upcroft P."/>
            <person name="White O."/>
            <person name="Salzberg S.L."/>
            <person name="Tang P."/>
            <person name="Chiu C.-H."/>
            <person name="Lee Y.-S."/>
            <person name="Embley T.M."/>
            <person name="Coombs G.H."/>
            <person name="Mottram J.C."/>
            <person name="Tachezy J."/>
            <person name="Fraser-Liggett C.M."/>
            <person name="Johnson P.J."/>
        </authorList>
    </citation>
    <scope>NUCLEOTIDE SEQUENCE [LARGE SCALE GENOMIC DNA]</scope>
    <source>
        <strain evidence="1">G3</strain>
    </source>
</reference>
<dbReference type="EMBL" id="DS113293">
    <property type="protein sequence ID" value="EAY12939.1"/>
    <property type="molecule type" value="Genomic_DNA"/>
</dbReference>
<dbReference type="Proteomes" id="UP000001542">
    <property type="component" value="Unassembled WGS sequence"/>
</dbReference>
<dbReference type="SUPFAM" id="SSF56281">
    <property type="entry name" value="Metallo-hydrolase/oxidoreductase"/>
    <property type="match status" value="1"/>
</dbReference>
<reference evidence="1" key="1">
    <citation type="submission" date="2006-10" db="EMBL/GenBank/DDBJ databases">
        <authorList>
            <person name="Amadeo P."/>
            <person name="Zhao Q."/>
            <person name="Wortman J."/>
            <person name="Fraser-Liggett C."/>
            <person name="Carlton J."/>
        </authorList>
    </citation>
    <scope>NUCLEOTIDE SEQUENCE</scope>
    <source>
        <strain evidence="1">G3</strain>
    </source>
</reference>
<dbReference type="CDD" id="cd06262">
    <property type="entry name" value="metallo-hydrolase-like_MBL-fold"/>
    <property type="match status" value="1"/>
</dbReference>
<gene>
    <name evidence="1" type="ORF">TVAG_404850</name>
</gene>
<dbReference type="InParanoid" id="A2E303"/>
<dbReference type="VEuPathDB" id="TrichDB:TVAGG3_0847790"/>
<evidence type="ECO:0000313" key="2">
    <source>
        <dbReference type="Proteomes" id="UP000001542"/>
    </source>
</evidence>
<proteinExistence type="predicted"/>
<evidence type="ECO:0008006" key="3">
    <source>
        <dbReference type="Google" id="ProtNLM"/>
    </source>
</evidence>
<protein>
    <recommendedName>
        <fullName evidence="3">Metallo-beta-lactamase domain-containing protein</fullName>
    </recommendedName>
</protein>
<dbReference type="RefSeq" id="XP_001325162.1">
    <property type="nucleotide sequence ID" value="XM_001325127.1"/>
</dbReference>